<keyword evidence="2" id="KW-0472">Membrane</keyword>
<organism evidence="3 4">
    <name type="scientific">Rotaria socialis</name>
    <dbReference type="NCBI Taxonomy" id="392032"/>
    <lineage>
        <taxon>Eukaryota</taxon>
        <taxon>Metazoa</taxon>
        <taxon>Spiralia</taxon>
        <taxon>Gnathifera</taxon>
        <taxon>Rotifera</taxon>
        <taxon>Eurotatoria</taxon>
        <taxon>Bdelloidea</taxon>
        <taxon>Philodinida</taxon>
        <taxon>Philodinidae</taxon>
        <taxon>Rotaria</taxon>
    </lineage>
</organism>
<accession>A0A821IUB6</accession>
<sequence>ISSTVVSGATRATSVVTPAATTMSGATSPTATQSASIPSTVVSDVTSPTATQSASISSTVVSGATSPTATPSASVSSTVVSSMPRSTAQGTSETNMAFIATTPTTGQSVSVARNTGTSLITANGVSTTVTTNPNTQASGFAGTSVAMGSIGSSSSIEVVSLATSSIISIPTLSGTSVGSTAGSGVGSSGSSISQVTGATMATITQSGSSSSNTGSASTSLGSISSLAVGSTVSIPTISQSSAQTGVSQESSATSVHSSVTASVASMGSSTAGTTNTASNPSSVMSGETSAFTGTSMSVGSGSTASLSSGASSYTSSMMSASVSTIASSTQSGTISANTGSAATISSQTQSSSSIFTGTGTSSAVTQSTVTSISPSLSTGITAQTQATGQSSVTSGVSISGSISVATSSATTITANTGSSISSVSMSGTTVSNVAASTSQGVAQTITGSITSNTNAGTSTTVTVTVGSTLTSTNIASTGMSTVMNSQTSVIANTITSVAITVTTTVAPVNLIYTDFKVYGNSFNPNSSTEVEALRQGLIAVINLGYQCISNSSNPQCFASSRRKRAAPSFVNVTILQDVTLISAANVEPKIYRVTYVVNDGTTQLPASAVKSAVDTVPINQQLILFKFIIVGSFVQSPSISTTPSVTSTDNQLWIIGAVLGPIAFVLLLICLCCCLHAKFRRRQHAGSTATTMFHVPHAPPRSTNYHAPKNEPMKEQGAPLNTTGSSGQRNVSRGNTLSPRRLPPIELHNTSNNMPQYPASVDIPLQSVRHQNDVERWRNKLRLQEKFEQRYADPLNDLDQLQNSSPFVPHGSIRSVNELNLFETSPSTHGTRRTLRTPELEVGRTRLHRLLDEVLDQAEPNQSNNADSQSETRQRHLQQPSIHSPMIPRVSERPDSTLLRHHYNPYEAGDRIHDIEHALPAFSMNDNDTRNYNPQSSYRTSPPLFYDDDNQQRDVRVRIETDRTGHRHHKFDDDVVYIDTIPKNRDGTRIQMPNRWMERDGNNGQLFHLNPSDLTKRNDYQDEYELAKRSVVNTKHLVSSIHDDLQQIISDPLNDSHYV</sequence>
<name>A0A821IUB6_9BILA</name>
<feature type="non-terminal residue" evidence="3">
    <location>
        <position position="1"/>
    </location>
</feature>
<keyword evidence="2" id="KW-0812">Transmembrane</keyword>
<comment type="caution">
    <text evidence="3">The sequence shown here is derived from an EMBL/GenBank/DDBJ whole genome shotgun (WGS) entry which is preliminary data.</text>
</comment>
<evidence type="ECO:0000256" key="2">
    <source>
        <dbReference type="SAM" id="Phobius"/>
    </source>
</evidence>
<feature type="compositionally biased region" description="Low complexity" evidence="1">
    <location>
        <begin position="62"/>
        <end position="87"/>
    </location>
</feature>
<dbReference type="InterPro" id="IPR024606">
    <property type="entry name" value="KIAA1549"/>
</dbReference>
<keyword evidence="2" id="KW-1133">Transmembrane helix</keyword>
<feature type="region of interest" description="Disordered" evidence="1">
    <location>
        <begin position="265"/>
        <end position="288"/>
    </location>
</feature>
<feature type="compositionally biased region" description="Polar residues" evidence="1">
    <location>
        <begin position="859"/>
        <end position="882"/>
    </location>
</feature>
<evidence type="ECO:0000256" key="1">
    <source>
        <dbReference type="SAM" id="MobiDB-lite"/>
    </source>
</evidence>
<dbReference type="Proteomes" id="UP000663838">
    <property type="component" value="Unassembled WGS sequence"/>
</dbReference>
<feature type="region of interest" description="Disordered" evidence="1">
    <location>
        <begin position="53"/>
        <end position="89"/>
    </location>
</feature>
<evidence type="ECO:0000313" key="3">
    <source>
        <dbReference type="EMBL" id="CAF4707800.1"/>
    </source>
</evidence>
<feature type="region of interest" description="Disordered" evidence="1">
    <location>
        <begin position="691"/>
        <end position="742"/>
    </location>
</feature>
<reference evidence="3" key="1">
    <citation type="submission" date="2021-02" db="EMBL/GenBank/DDBJ databases">
        <authorList>
            <person name="Nowell W R."/>
        </authorList>
    </citation>
    <scope>NUCLEOTIDE SEQUENCE</scope>
</reference>
<proteinExistence type="predicted"/>
<dbReference type="EMBL" id="CAJOBS010001247">
    <property type="protein sequence ID" value="CAF4707800.1"/>
    <property type="molecule type" value="Genomic_DNA"/>
</dbReference>
<dbReference type="Pfam" id="PF12877">
    <property type="entry name" value="KIAA1549"/>
    <property type="match status" value="1"/>
</dbReference>
<feature type="compositionally biased region" description="Polar residues" evidence="1">
    <location>
        <begin position="719"/>
        <end position="738"/>
    </location>
</feature>
<gene>
    <name evidence="3" type="ORF">TOA249_LOCUS17463</name>
</gene>
<dbReference type="AlphaFoldDB" id="A0A821IUB6"/>
<protein>
    <submittedName>
        <fullName evidence="3">Uncharacterized protein</fullName>
    </submittedName>
</protein>
<evidence type="ECO:0000313" key="4">
    <source>
        <dbReference type="Proteomes" id="UP000663838"/>
    </source>
</evidence>
<feature type="transmembrane region" description="Helical" evidence="2">
    <location>
        <begin position="652"/>
        <end position="675"/>
    </location>
</feature>
<feature type="compositionally biased region" description="Low complexity" evidence="1">
    <location>
        <begin position="265"/>
        <end position="282"/>
    </location>
</feature>
<feature type="region of interest" description="Disordered" evidence="1">
    <location>
        <begin position="854"/>
        <end position="890"/>
    </location>
</feature>